<name>A0ABS0U7X9_9GAMM</name>
<accession>A0ABS0U7X9</accession>
<reference evidence="1 2" key="1">
    <citation type="submission" date="2020-08" db="EMBL/GenBank/DDBJ databases">
        <title>Description of Xenorhabdus lircayensis sp. nov., the symbiotic bacterium associated with the entomopathogenic nematode Steirnernema unicornum.</title>
        <authorList>
            <person name="Castaneda-Alvarez C."/>
            <person name="Prodan S."/>
            <person name="Zamorano A."/>
            <person name="San-Blas E."/>
            <person name="Aballay E."/>
        </authorList>
    </citation>
    <scope>NUCLEOTIDE SEQUENCE [LARGE SCALE GENOMIC DNA]</scope>
    <source>
        <strain evidence="1 2">VLS</strain>
    </source>
</reference>
<evidence type="ECO:0000313" key="1">
    <source>
        <dbReference type="EMBL" id="MBI6549989.1"/>
    </source>
</evidence>
<sequence>MPIEYGSDLQSGLVTITESYAVRIGFYQEMKNVDPLGDMKALPARTRSLALMILVSPSISAVLPAKDAKSCDKYPTSQKCFTLPSVGDVCCASIDASQGLPIPENKGVTSPEN</sequence>
<evidence type="ECO:0000313" key="2">
    <source>
        <dbReference type="Proteomes" id="UP000696184"/>
    </source>
</evidence>
<dbReference type="Proteomes" id="UP000696184">
    <property type="component" value="Unassembled WGS sequence"/>
</dbReference>
<comment type="caution">
    <text evidence="1">The sequence shown here is derived from an EMBL/GenBank/DDBJ whole genome shotgun (WGS) entry which is preliminary data.</text>
</comment>
<proteinExistence type="predicted"/>
<dbReference type="EMBL" id="JACOII010000053">
    <property type="protein sequence ID" value="MBI6549989.1"/>
    <property type="molecule type" value="Genomic_DNA"/>
</dbReference>
<keyword evidence="2" id="KW-1185">Reference proteome</keyword>
<organism evidence="1 2">
    <name type="scientific">Xenorhabdus lircayensis</name>
    <dbReference type="NCBI Taxonomy" id="2763499"/>
    <lineage>
        <taxon>Bacteria</taxon>
        <taxon>Pseudomonadati</taxon>
        <taxon>Pseudomonadota</taxon>
        <taxon>Gammaproteobacteria</taxon>
        <taxon>Enterobacterales</taxon>
        <taxon>Morganellaceae</taxon>
        <taxon>Xenorhabdus</taxon>
    </lineage>
</organism>
<gene>
    <name evidence="1" type="ORF">H8A87_15065</name>
</gene>
<dbReference type="RefSeq" id="WP_198690759.1">
    <property type="nucleotide sequence ID" value="NZ_CAWPUD010000053.1"/>
</dbReference>
<protein>
    <submittedName>
        <fullName evidence="1">Uncharacterized protein</fullName>
    </submittedName>
</protein>